<organism evidence="1">
    <name type="scientific">bioreactor metagenome</name>
    <dbReference type="NCBI Taxonomy" id="1076179"/>
    <lineage>
        <taxon>unclassified sequences</taxon>
        <taxon>metagenomes</taxon>
        <taxon>ecological metagenomes</taxon>
    </lineage>
</organism>
<evidence type="ECO:0008006" key="2">
    <source>
        <dbReference type="Google" id="ProtNLM"/>
    </source>
</evidence>
<dbReference type="EMBL" id="VSSQ01066510">
    <property type="protein sequence ID" value="MPN19031.1"/>
    <property type="molecule type" value="Genomic_DNA"/>
</dbReference>
<proteinExistence type="predicted"/>
<protein>
    <recommendedName>
        <fullName evidence="2">DNA-binding protein</fullName>
    </recommendedName>
</protein>
<sequence length="70" mass="8120">MMEKQQYVCPKCGNNHYESDQFQATGGNFAKVFDVQNKKFVTISCTRCGYTELYKRANSEGWDIFDFLMG</sequence>
<reference evidence="1" key="1">
    <citation type="submission" date="2019-08" db="EMBL/GenBank/DDBJ databases">
        <authorList>
            <person name="Kucharzyk K."/>
            <person name="Murdoch R.W."/>
            <person name="Higgins S."/>
            <person name="Loffler F."/>
        </authorList>
    </citation>
    <scope>NUCLEOTIDE SEQUENCE</scope>
</reference>
<gene>
    <name evidence="1" type="ORF">SDC9_166397</name>
</gene>
<dbReference type="Pfam" id="PF09855">
    <property type="entry name" value="Zn_ribbon_13"/>
    <property type="match status" value="1"/>
</dbReference>
<accession>A0A645FWU0</accession>
<evidence type="ECO:0000313" key="1">
    <source>
        <dbReference type="EMBL" id="MPN19031.1"/>
    </source>
</evidence>
<comment type="caution">
    <text evidence="1">The sequence shown here is derived from an EMBL/GenBank/DDBJ whole genome shotgun (WGS) entry which is preliminary data.</text>
</comment>
<name>A0A645FWU0_9ZZZZ</name>
<dbReference type="InterPro" id="IPR018652">
    <property type="entry name" value="DUF2082_NA-bd_Znr"/>
</dbReference>
<dbReference type="AlphaFoldDB" id="A0A645FWU0"/>